<organism evidence="2">
    <name type="scientific">marine sediment metagenome</name>
    <dbReference type="NCBI Taxonomy" id="412755"/>
    <lineage>
        <taxon>unclassified sequences</taxon>
        <taxon>metagenomes</taxon>
        <taxon>ecological metagenomes</taxon>
    </lineage>
</organism>
<dbReference type="EMBL" id="LAZR01002197">
    <property type="protein sequence ID" value="KKN33182.1"/>
    <property type="molecule type" value="Genomic_DNA"/>
</dbReference>
<dbReference type="InterPro" id="IPR029261">
    <property type="entry name" value="Transposase_Znf"/>
</dbReference>
<sequence>MPSAISLSSLIPAGLSVERFEAVDRVLFVTASARTPEAACPSCGRPSRRRHSRYVRNVSDLPSAGRSVRLLMITRRFRCGITSCRRKIFAERFGDEVVAQRARRTGRMECLVHHLSLALGGRPAACFAQRLMMPVSNDTLLRVVRRRARSPRETLNVVGIDDFAFRRNHRYGSIVCDLERRCHSPGIGKRTWHCHRPAFGGASGPALAPGIEGAEAGDGSLRDGAGPTAADRLWRYPSLLPHHGVVAEHLGNHRALRQQLQFLGPLCLELPCSAVPR</sequence>
<proteinExistence type="predicted"/>
<dbReference type="AlphaFoldDB" id="A0A0F9Q835"/>
<dbReference type="PANTHER" id="PTHR33498">
    <property type="entry name" value="TRANSPOSASE FOR INSERTION SEQUENCE ELEMENT IS1557"/>
    <property type="match status" value="1"/>
</dbReference>
<gene>
    <name evidence="2" type="ORF">LCGC14_0806320</name>
</gene>
<evidence type="ECO:0000259" key="1">
    <source>
        <dbReference type="Pfam" id="PF14690"/>
    </source>
</evidence>
<accession>A0A0F9Q835</accession>
<dbReference type="Pfam" id="PF14690">
    <property type="entry name" value="Zn_ribbon_ISL3"/>
    <property type="match status" value="1"/>
</dbReference>
<reference evidence="2" key="1">
    <citation type="journal article" date="2015" name="Nature">
        <title>Complex archaea that bridge the gap between prokaryotes and eukaryotes.</title>
        <authorList>
            <person name="Spang A."/>
            <person name="Saw J.H."/>
            <person name="Jorgensen S.L."/>
            <person name="Zaremba-Niedzwiedzka K."/>
            <person name="Martijn J."/>
            <person name="Lind A.E."/>
            <person name="van Eijk R."/>
            <person name="Schleper C."/>
            <person name="Guy L."/>
            <person name="Ettema T.J."/>
        </authorList>
    </citation>
    <scope>NUCLEOTIDE SEQUENCE</scope>
</reference>
<feature type="domain" description="Transposase IS204/IS1001/IS1096/IS1165 zinc-finger" evidence="1">
    <location>
        <begin position="37"/>
        <end position="79"/>
    </location>
</feature>
<evidence type="ECO:0000313" key="2">
    <source>
        <dbReference type="EMBL" id="KKN33182.1"/>
    </source>
</evidence>
<protein>
    <recommendedName>
        <fullName evidence="1">Transposase IS204/IS1001/IS1096/IS1165 zinc-finger domain-containing protein</fullName>
    </recommendedName>
</protein>
<dbReference type="InterPro" id="IPR047951">
    <property type="entry name" value="Transpos_ISL3"/>
</dbReference>
<comment type="caution">
    <text evidence="2">The sequence shown here is derived from an EMBL/GenBank/DDBJ whole genome shotgun (WGS) entry which is preliminary data.</text>
</comment>
<name>A0A0F9Q835_9ZZZZ</name>
<dbReference type="PANTHER" id="PTHR33498:SF1">
    <property type="entry name" value="TRANSPOSASE FOR INSERTION SEQUENCE ELEMENT IS1557"/>
    <property type="match status" value="1"/>
</dbReference>